<keyword evidence="2" id="KW-1185">Reference proteome</keyword>
<name>A0A9R0K1S9_SPIOL</name>
<accession>A0A9R0K1S9</accession>
<dbReference type="Gene3D" id="3.30.300.30">
    <property type="match status" value="1"/>
</dbReference>
<gene>
    <name evidence="3" type="primary">LOC110794646</name>
</gene>
<evidence type="ECO:0000259" key="1">
    <source>
        <dbReference type="Pfam" id="PF00501"/>
    </source>
</evidence>
<organism evidence="2 3">
    <name type="scientific">Spinacia oleracea</name>
    <name type="common">Spinach</name>
    <dbReference type="NCBI Taxonomy" id="3562"/>
    <lineage>
        <taxon>Eukaryota</taxon>
        <taxon>Viridiplantae</taxon>
        <taxon>Streptophyta</taxon>
        <taxon>Embryophyta</taxon>
        <taxon>Tracheophyta</taxon>
        <taxon>Spermatophyta</taxon>
        <taxon>Magnoliopsida</taxon>
        <taxon>eudicotyledons</taxon>
        <taxon>Gunneridae</taxon>
        <taxon>Pentapetalae</taxon>
        <taxon>Caryophyllales</taxon>
        <taxon>Chenopodiaceae</taxon>
        <taxon>Chenopodioideae</taxon>
        <taxon>Anserineae</taxon>
        <taxon>Spinacia</taxon>
    </lineage>
</organism>
<proteinExistence type="predicted"/>
<dbReference type="OrthoDB" id="10253115at2759"/>
<dbReference type="PANTHER" id="PTHR44378">
    <property type="entry name" value="ACYL-ACTIVATING ENZYME 17, PEROXISOMAL-RELATED"/>
    <property type="match status" value="1"/>
</dbReference>
<dbReference type="Proteomes" id="UP000813463">
    <property type="component" value="Chromosome 5"/>
</dbReference>
<dbReference type="InterPro" id="IPR020845">
    <property type="entry name" value="AMP-binding_CS"/>
</dbReference>
<reference evidence="3" key="2">
    <citation type="submission" date="2025-08" db="UniProtKB">
        <authorList>
            <consortium name="RefSeq"/>
        </authorList>
    </citation>
    <scope>IDENTIFICATION</scope>
    <source>
        <tissue evidence="3">Leaf</tissue>
    </source>
</reference>
<dbReference type="PROSITE" id="PS00455">
    <property type="entry name" value="AMP_BINDING"/>
    <property type="match status" value="1"/>
</dbReference>
<dbReference type="RefSeq" id="XP_021855309.1">
    <property type="nucleotide sequence ID" value="XM_021999617.2"/>
</dbReference>
<sequence>MSYKTLDSITISDIESHGIPSEIAAQIHQKLTQIIRDYGASSPQTWQKITNQLLNPQFPFSFHQIMYYGCYKNYGSDPPAWLPHMESVRLTNIGQLLERRGKEFLGPKYEDPMSSFSDFQEFSVLNPEVYWSCILEEMGISFTKPPHCILYENSSYPGGQWLPGCSLNPAEICLRVNAKRNLDDIAVAWRDEGEDNGPVQKMTLQELRREVWFVAHALDALGLPQGSAIAIDMPMNVDSVIIYLAIVLTGNVVVSIADSFAPSEIATRLRIANAKAIFTQDIIVRGGKSIPLYRRVIEAKSPMAIIIPTRGSRFSMNLRSGDMSWHDFREGAKKVEEYKAVDQPVQAFTNILFSSGTTGEPKAIPWTHATPLKAAADAWCHMDIRKGDVVAWPTNLGWMMGPWLVYASLLNNASIALYNGSPLSSGFSKFVQDANVTMLGVVPSIVRAWRSTNCTAGYDWSAIRCFGSTGEASSVDEYLWLMGRACYKPVIEYCGGTEIGGGFITGSLLQPQVLAAFSTPAMGCSLFLLDNNGIPIPQNMPGFGELALGPLMFGASHTLLNGDHYKVYFEGMPTCKGKALRRHGDVFERTSTGYYRAHGRADDTMNLGGIKVSSIEIERICNGVDSSILETAAIGVPPSEGGPEQLVIAVVFKDSSKSMSDLSHLKISFNSALQKQLNPLFRASQVVSLPSLPRTATNKVMRRVLRQEFTQSATPSKL</sequence>
<dbReference type="Gene3D" id="3.40.50.12780">
    <property type="entry name" value="N-terminal domain of ligase-like"/>
    <property type="match status" value="1"/>
</dbReference>
<protein>
    <submittedName>
        <fullName evidence="3">Probable acyl-activating enzyme 17, peroxisomal</fullName>
    </submittedName>
</protein>
<dbReference type="Pfam" id="PF00501">
    <property type="entry name" value="AMP-binding"/>
    <property type="match status" value="1"/>
</dbReference>
<dbReference type="KEGG" id="soe:110794646"/>
<evidence type="ECO:0000313" key="2">
    <source>
        <dbReference type="Proteomes" id="UP000813463"/>
    </source>
</evidence>
<dbReference type="InterPro" id="IPR042099">
    <property type="entry name" value="ANL_N_sf"/>
</dbReference>
<evidence type="ECO:0000313" key="3">
    <source>
        <dbReference type="RefSeq" id="XP_021855309.1"/>
    </source>
</evidence>
<dbReference type="InterPro" id="IPR045851">
    <property type="entry name" value="AMP-bd_C_sf"/>
</dbReference>
<dbReference type="SUPFAM" id="SSF56801">
    <property type="entry name" value="Acetyl-CoA synthetase-like"/>
    <property type="match status" value="1"/>
</dbReference>
<feature type="domain" description="AMP-dependent synthetase/ligase" evidence="1">
    <location>
        <begin position="175"/>
        <end position="547"/>
    </location>
</feature>
<dbReference type="AlphaFoldDB" id="A0A9R0K1S9"/>
<reference evidence="2" key="1">
    <citation type="journal article" date="2021" name="Nat. Commun.">
        <title>Genomic analyses provide insights into spinach domestication and the genetic basis of agronomic traits.</title>
        <authorList>
            <person name="Cai X."/>
            <person name="Sun X."/>
            <person name="Xu C."/>
            <person name="Sun H."/>
            <person name="Wang X."/>
            <person name="Ge C."/>
            <person name="Zhang Z."/>
            <person name="Wang Q."/>
            <person name="Fei Z."/>
            <person name="Jiao C."/>
            <person name="Wang Q."/>
        </authorList>
    </citation>
    <scope>NUCLEOTIDE SEQUENCE [LARGE SCALE GENOMIC DNA]</scope>
    <source>
        <strain evidence="2">cv. Varoflay</strain>
    </source>
</reference>
<dbReference type="GeneID" id="110794646"/>
<dbReference type="PANTHER" id="PTHR44378:SF2">
    <property type="entry name" value="ACYL-ACTIVATING ENZYME 17, PEROXISOMAL-RELATED"/>
    <property type="match status" value="1"/>
</dbReference>
<dbReference type="InterPro" id="IPR000873">
    <property type="entry name" value="AMP-dep_synth/lig_dom"/>
</dbReference>